<keyword evidence="2" id="KW-0378">Hydrolase</keyword>
<evidence type="ECO:0000259" key="3">
    <source>
        <dbReference type="Pfam" id="PF04509"/>
    </source>
</evidence>
<evidence type="ECO:0000313" key="5">
    <source>
        <dbReference type="Proteomes" id="UP000184127"/>
    </source>
</evidence>
<protein>
    <submittedName>
        <fullName evidence="4">Chemotaxis protein CheC</fullName>
    </submittedName>
</protein>
<keyword evidence="1" id="KW-0145">Chemotaxis</keyword>
<proteinExistence type="predicted"/>
<sequence>MRNVDISRLNEMYLDILKELGNIGAGNAITALSTMIGKKVDMQVPKVKILDFQEVSDIFGSADTIIVGIYFDLDGDVNGNILFALDIKSAASLIWSLMGLEVKEEFDELEKSALEEIGNIMAGSYVASLSTLTSLNMKISPPAISIDMAGAILSVPAIKYGEISDKILFIETQFIEGEKLIKGDFFLIPDINSFDLILKALGVEVNGK</sequence>
<dbReference type="PANTHER" id="PTHR43693">
    <property type="entry name" value="PROTEIN PHOSPHATASE CHEZ"/>
    <property type="match status" value="1"/>
</dbReference>
<dbReference type="InterPro" id="IPR007597">
    <property type="entry name" value="CheC"/>
</dbReference>
<dbReference type="Gene3D" id="3.40.1550.10">
    <property type="entry name" value="CheC-like"/>
    <property type="match status" value="1"/>
</dbReference>
<dbReference type="EMBL" id="FQUR01000008">
    <property type="protein sequence ID" value="SHE60252.1"/>
    <property type="molecule type" value="Genomic_DNA"/>
</dbReference>
<dbReference type="InterPro" id="IPR050992">
    <property type="entry name" value="CheZ_family_phosphatases"/>
</dbReference>
<dbReference type="Proteomes" id="UP000184127">
    <property type="component" value="Unassembled WGS sequence"/>
</dbReference>
<evidence type="ECO:0000256" key="1">
    <source>
        <dbReference type="ARBA" id="ARBA00022500"/>
    </source>
</evidence>
<feature type="domain" description="CheC-like protein" evidence="3">
    <location>
        <begin position="12"/>
        <end position="49"/>
    </location>
</feature>
<evidence type="ECO:0000313" key="4">
    <source>
        <dbReference type="EMBL" id="SHE60252.1"/>
    </source>
</evidence>
<dbReference type="AlphaFoldDB" id="A0A1M4UU65"/>
<dbReference type="SUPFAM" id="SSF103039">
    <property type="entry name" value="CheC-like"/>
    <property type="match status" value="1"/>
</dbReference>
<dbReference type="GO" id="GO:0006935">
    <property type="term" value="P:chemotaxis"/>
    <property type="evidence" value="ECO:0007669"/>
    <property type="project" value="UniProtKB-KW"/>
</dbReference>
<dbReference type="GO" id="GO:0016787">
    <property type="term" value="F:hydrolase activity"/>
    <property type="evidence" value="ECO:0007669"/>
    <property type="project" value="UniProtKB-KW"/>
</dbReference>
<accession>A0A1M4UU65</accession>
<feature type="domain" description="CheC-like protein" evidence="3">
    <location>
        <begin position="110"/>
        <end position="146"/>
    </location>
</feature>
<reference evidence="5" key="1">
    <citation type="submission" date="2016-11" db="EMBL/GenBank/DDBJ databases">
        <authorList>
            <person name="Varghese N."/>
            <person name="Submissions S."/>
        </authorList>
    </citation>
    <scope>NUCLEOTIDE SEQUENCE [LARGE SCALE GENOMIC DNA]</scope>
    <source>
        <strain evidence="5">DSM 18761</strain>
    </source>
</reference>
<evidence type="ECO:0000256" key="2">
    <source>
        <dbReference type="ARBA" id="ARBA00022801"/>
    </source>
</evidence>
<dbReference type="CDD" id="cd17909">
    <property type="entry name" value="CheC_ClassI"/>
    <property type="match status" value="1"/>
</dbReference>
<dbReference type="Pfam" id="PF04509">
    <property type="entry name" value="CheC"/>
    <property type="match status" value="2"/>
</dbReference>
<organism evidence="4 5">
    <name type="scientific">Thermoanaerobacter uzonensis DSM 18761</name>
    <dbReference type="NCBI Taxonomy" id="1123369"/>
    <lineage>
        <taxon>Bacteria</taxon>
        <taxon>Bacillati</taxon>
        <taxon>Bacillota</taxon>
        <taxon>Clostridia</taxon>
        <taxon>Thermoanaerobacterales</taxon>
        <taxon>Thermoanaerobacteraceae</taxon>
        <taxon>Thermoanaerobacter</taxon>
    </lineage>
</organism>
<keyword evidence="5" id="KW-1185">Reference proteome</keyword>
<dbReference type="PANTHER" id="PTHR43693:SF1">
    <property type="entry name" value="PROTEIN PHOSPHATASE CHEZ"/>
    <property type="match status" value="1"/>
</dbReference>
<gene>
    <name evidence="4" type="ORF">SAMN02745195_00744</name>
</gene>
<name>A0A1M4UU65_9THEO</name>
<dbReference type="InterPro" id="IPR028976">
    <property type="entry name" value="CheC-like_sf"/>
</dbReference>